<evidence type="ECO:0000313" key="2">
    <source>
        <dbReference type="EMBL" id="MCB5198013.1"/>
    </source>
</evidence>
<dbReference type="PANTHER" id="PTHR16504:SF4">
    <property type="entry name" value="5'(3')-DEOXYRIBONUCLEOTIDASE"/>
    <property type="match status" value="1"/>
</dbReference>
<dbReference type="SFLD" id="SFLDG01146">
    <property type="entry name" value="C1.2.2"/>
    <property type="match status" value="1"/>
</dbReference>
<comment type="caution">
    <text evidence="2">The sequence shown here is derived from an EMBL/GenBank/DDBJ whole genome shotgun (WGS) entry which is preliminary data.</text>
</comment>
<evidence type="ECO:0000313" key="3">
    <source>
        <dbReference type="Proteomes" id="UP001138961"/>
    </source>
</evidence>
<comment type="similarity">
    <text evidence="1">Belongs to the 5'(3')-deoxyribonucleotidase family.</text>
</comment>
<dbReference type="SUPFAM" id="SSF56784">
    <property type="entry name" value="HAD-like"/>
    <property type="match status" value="1"/>
</dbReference>
<proteinExistence type="inferred from homology"/>
<dbReference type="Gene3D" id="3.40.50.1000">
    <property type="entry name" value="HAD superfamily/HAD-like"/>
    <property type="match status" value="1"/>
</dbReference>
<dbReference type="RefSeq" id="WP_226747040.1">
    <property type="nucleotide sequence ID" value="NZ_JAJATZ010000001.1"/>
</dbReference>
<accession>A0ABS8BQL2</accession>
<dbReference type="Pfam" id="PF06941">
    <property type="entry name" value="NT5C"/>
    <property type="match status" value="1"/>
</dbReference>
<evidence type="ECO:0000256" key="1">
    <source>
        <dbReference type="ARBA" id="ARBA00009589"/>
    </source>
</evidence>
<dbReference type="Proteomes" id="UP001138961">
    <property type="component" value="Unassembled WGS sequence"/>
</dbReference>
<dbReference type="SFLD" id="SFLDG01126">
    <property type="entry name" value="C1.2:_Nucleotidase_Like"/>
    <property type="match status" value="1"/>
</dbReference>
<dbReference type="InterPro" id="IPR023214">
    <property type="entry name" value="HAD_sf"/>
</dbReference>
<organism evidence="2 3">
    <name type="scientific">Loktanella gaetbuli</name>
    <dbReference type="NCBI Taxonomy" id="2881335"/>
    <lineage>
        <taxon>Bacteria</taxon>
        <taxon>Pseudomonadati</taxon>
        <taxon>Pseudomonadota</taxon>
        <taxon>Alphaproteobacteria</taxon>
        <taxon>Rhodobacterales</taxon>
        <taxon>Roseobacteraceae</taxon>
        <taxon>Loktanella</taxon>
    </lineage>
</organism>
<dbReference type="InterPro" id="IPR010708">
    <property type="entry name" value="5'(3')-deoxyribonucleotidase"/>
</dbReference>
<dbReference type="EMBL" id="JAJATZ010000001">
    <property type="protein sequence ID" value="MCB5198013.1"/>
    <property type="molecule type" value="Genomic_DNA"/>
</dbReference>
<dbReference type="SFLD" id="SFLDS00003">
    <property type="entry name" value="Haloacid_Dehalogenase"/>
    <property type="match status" value="1"/>
</dbReference>
<protein>
    <submittedName>
        <fullName evidence="2">Uncharacterized protein</fullName>
    </submittedName>
</protein>
<name>A0ABS8BQL2_9RHOB</name>
<dbReference type="Gene3D" id="1.10.40.40">
    <property type="entry name" value="Deoxyribonucleotidase, domain 2"/>
    <property type="match status" value="1"/>
</dbReference>
<keyword evidence="3" id="KW-1185">Reference proteome</keyword>
<dbReference type="InterPro" id="IPR036412">
    <property type="entry name" value="HAD-like_sf"/>
</dbReference>
<dbReference type="PANTHER" id="PTHR16504">
    <property type="entry name" value="5'(3')-DEOXYRIBONUCLEOTIDASE"/>
    <property type="match status" value="1"/>
</dbReference>
<gene>
    <name evidence="2" type="ORF">LGQ03_02050</name>
</gene>
<reference evidence="2" key="1">
    <citation type="submission" date="2021-10" db="EMBL/GenBank/DDBJ databases">
        <title>Loktanella gaetbuli sp. nov., isolated from a tidal flat.</title>
        <authorList>
            <person name="Park S."/>
            <person name="Yoon J.-H."/>
        </authorList>
    </citation>
    <scope>NUCLEOTIDE SEQUENCE</scope>
    <source>
        <strain evidence="2">TSTF-M6</strain>
    </source>
</reference>
<sequence>MRIAVDMDEVIADTHAAQRAAYAQAGFTASDADLHGKHLRDLAPSDAVQQVQLQMSEGSFFANLDVIAGAVDAMADLYATHEVFIATAAMDYPASCAHKIAWLDRHFPFIAKDRIVLCGDKSIINADVLIDDHSRHFTHFAGQGVLFDALHNKTTDWPHRLTDWADVHTTLERIAR</sequence>